<evidence type="ECO:0000313" key="4">
    <source>
        <dbReference type="Proteomes" id="UP000727993"/>
    </source>
</evidence>
<dbReference type="EMBL" id="JADJZA010000007">
    <property type="protein sequence ID" value="MBK9297585.1"/>
    <property type="molecule type" value="Genomic_DNA"/>
</dbReference>
<dbReference type="Pfam" id="PF01979">
    <property type="entry name" value="Amidohydro_1"/>
    <property type="match status" value="1"/>
</dbReference>
<sequence length="451" mass="47067">MSRAISGSYHCDLAVIDGSVEASVAIEVVDGRFTSIVVGTAADPGATHLAGLSTPGLANTHSHAFHRALRSRTQAEGGTFWTWREVMYRAAARLDPDGYHRLARATFAEMALAGITCVGEFHYLHHQANGTPYDDPNAMGEAVLAAAAEAGIRITLLDTLYLHGGLDGDGYLPVGAEQRRFCDASAEYWAQRVDLLGPDPSTQRVGAAIHSLRAVDPAAMSSLTDWAAATDAPLHAHVSEQTAENEACLAHHGVTPTALLAAAGALGPRFSAVHATHLTEADIVLLADAEAIVAMCPTTERDLGDGIGPTASFADAGIAMTLGTDSNASIDIFEEARALELHERLRSQRRGVHAAPELLAMATENGHRSLGWDDAGTITVGARADLVTVTLDSVRTAGTPPGSAIEAAVFAAAASDVTHVLVDGRVVVADGRHATLDVPAELQVSIAELLD</sequence>
<dbReference type="EC" id="3.5.3.13" evidence="3"/>
<keyword evidence="1 3" id="KW-0378">Hydrolase</keyword>
<organism evidence="3 4">
    <name type="scientific">Candidatus Neomicrothrix subdominans</name>
    <dbReference type="NCBI Taxonomy" id="2954438"/>
    <lineage>
        <taxon>Bacteria</taxon>
        <taxon>Bacillati</taxon>
        <taxon>Actinomycetota</taxon>
        <taxon>Acidimicrobiia</taxon>
        <taxon>Acidimicrobiales</taxon>
        <taxon>Microthrixaceae</taxon>
        <taxon>Candidatus Neomicrothrix</taxon>
    </lineage>
</organism>
<dbReference type="PANTHER" id="PTHR43794:SF11">
    <property type="entry name" value="AMIDOHYDROLASE-RELATED DOMAIN-CONTAINING PROTEIN"/>
    <property type="match status" value="1"/>
</dbReference>
<feature type="domain" description="Amidohydrolase-related" evidence="2">
    <location>
        <begin position="54"/>
        <end position="427"/>
    </location>
</feature>
<evidence type="ECO:0000256" key="1">
    <source>
        <dbReference type="ARBA" id="ARBA00022801"/>
    </source>
</evidence>
<evidence type="ECO:0000313" key="3">
    <source>
        <dbReference type="EMBL" id="MBK9297585.1"/>
    </source>
</evidence>
<name>A0A936TGD0_9ACTN</name>
<proteinExistence type="predicted"/>
<dbReference type="InterPro" id="IPR011059">
    <property type="entry name" value="Metal-dep_hydrolase_composite"/>
</dbReference>
<dbReference type="InterPro" id="IPR010252">
    <property type="entry name" value="HutF"/>
</dbReference>
<gene>
    <name evidence="3" type="ORF">IPN02_12290</name>
</gene>
<dbReference type="GO" id="GO:0050416">
    <property type="term" value="F:formimidoylglutamate deiminase activity"/>
    <property type="evidence" value="ECO:0007669"/>
    <property type="project" value="UniProtKB-EC"/>
</dbReference>
<dbReference type="InterPro" id="IPR006680">
    <property type="entry name" value="Amidohydro-rel"/>
</dbReference>
<dbReference type="SUPFAM" id="SSF51556">
    <property type="entry name" value="Metallo-dependent hydrolases"/>
    <property type="match status" value="1"/>
</dbReference>
<dbReference type="SUPFAM" id="SSF51338">
    <property type="entry name" value="Composite domain of metallo-dependent hydrolases"/>
    <property type="match status" value="1"/>
</dbReference>
<accession>A0A936TGD0</accession>
<dbReference type="AlphaFoldDB" id="A0A936TGD0"/>
<dbReference type="NCBIfam" id="TIGR02022">
    <property type="entry name" value="hutF"/>
    <property type="match status" value="1"/>
</dbReference>
<reference evidence="3 4" key="1">
    <citation type="submission" date="2020-10" db="EMBL/GenBank/DDBJ databases">
        <title>Connecting structure to function with the recovery of over 1000 high-quality activated sludge metagenome-assembled genomes encoding full-length rRNA genes using long-read sequencing.</title>
        <authorList>
            <person name="Singleton C.M."/>
            <person name="Petriglieri F."/>
            <person name="Kristensen J.M."/>
            <person name="Kirkegaard R.H."/>
            <person name="Michaelsen T.Y."/>
            <person name="Andersen M.H."/>
            <person name="Karst S.M."/>
            <person name="Dueholm M.S."/>
            <person name="Nielsen P.H."/>
            <person name="Albertsen M."/>
        </authorList>
    </citation>
    <scope>NUCLEOTIDE SEQUENCE [LARGE SCALE GENOMIC DNA]</scope>
    <source>
        <strain evidence="3">Lyne_18-Q3-R50-59_MAXAC.006</strain>
    </source>
</reference>
<evidence type="ECO:0000259" key="2">
    <source>
        <dbReference type="Pfam" id="PF01979"/>
    </source>
</evidence>
<dbReference type="Gene3D" id="2.30.40.10">
    <property type="entry name" value="Urease, subunit C, domain 1"/>
    <property type="match status" value="1"/>
</dbReference>
<dbReference type="NCBIfam" id="NF006681">
    <property type="entry name" value="PRK09229.1-2"/>
    <property type="match status" value="1"/>
</dbReference>
<dbReference type="InterPro" id="IPR050287">
    <property type="entry name" value="MTA/SAH_deaminase"/>
</dbReference>
<protein>
    <submittedName>
        <fullName evidence="3">Formimidoylglutamate deiminase</fullName>
        <ecNumber evidence="3">3.5.3.13</ecNumber>
    </submittedName>
</protein>
<dbReference type="Proteomes" id="UP000727993">
    <property type="component" value="Unassembled WGS sequence"/>
</dbReference>
<dbReference type="Gene3D" id="3.20.20.140">
    <property type="entry name" value="Metal-dependent hydrolases"/>
    <property type="match status" value="1"/>
</dbReference>
<comment type="caution">
    <text evidence="3">The sequence shown here is derived from an EMBL/GenBank/DDBJ whole genome shotgun (WGS) entry which is preliminary data.</text>
</comment>
<dbReference type="InterPro" id="IPR032466">
    <property type="entry name" value="Metal_Hydrolase"/>
</dbReference>
<dbReference type="PANTHER" id="PTHR43794">
    <property type="entry name" value="AMINOHYDROLASE SSNA-RELATED"/>
    <property type="match status" value="1"/>
</dbReference>